<organism evidence="10 11">
    <name type="scientific">Desulfobulbus oligotrophicus</name>
    <dbReference type="NCBI Taxonomy" id="1909699"/>
    <lineage>
        <taxon>Bacteria</taxon>
        <taxon>Pseudomonadati</taxon>
        <taxon>Thermodesulfobacteriota</taxon>
        <taxon>Desulfobulbia</taxon>
        <taxon>Desulfobulbales</taxon>
        <taxon>Desulfobulbaceae</taxon>
        <taxon>Desulfobulbus</taxon>
    </lineage>
</organism>
<feature type="domain" description="Response regulatory" evidence="9">
    <location>
        <begin position="457"/>
        <end position="571"/>
    </location>
</feature>
<dbReference type="InterPro" id="IPR003594">
    <property type="entry name" value="HATPase_dom"/>
</dbReference>
<dbReference type="InterPro" id="IPR011006">
    <property type="entry name" value="CheY-like_superfamily"/>
</dbReference>
<evidence type="ECO:0000256" key="3">
    <source>
        <dbReference type="ARBA" id="ARBA00022553"/>
    </source>
</evidence>
<evidence type="ECO:0000313" key="10">
    <source>
        <dbReference type="EMBL" id="QQG66433.1"/>
    </source>
</evidence>
<evidence type="ECO:0000313" key="11">
    <source>
        <dbReference type="Proteomes" id="UP000596092"/>
    </source>
</evidence>
<dbReference type="InterPro" id="IPR001789">
    <property type="entry name" value="Sig_transdc_resp-reg_receiver"/>
</dbReference>
<feature type="modified residue" description="4-aspartylphosphate" evidence="5">
    <location>
        <position position="506"/>
    </location>
</feature>
<evidence type="ECO:0000256" key="5">
    <source>
        <dbReference type="PROSITE-ProRule" id="PRU00169"/>
    </source>
</evidence>
<gene>
    <name evidence="10" type="ORF">HP555_11425</name>
</gene>
<feature type="transmembrane region" description="Helical" evidence="6">
    <location>
        <begin position="31"/>
        <end position="51"/>
    </location>
</feature>
<reference evidence="10 11" key="1">
    <citation type="submission" date="2020-05" db="EMBL/GenBank/DDBJ databases">
        <title>Complete genome of Desulfobulbus oligotrophicus.</title>
        <authorList>
            <person name="Podar M."/>
        </authorList>
    </citation>
    <scope>NUCLEOTIDE SEQUENCE [LARGE SCALE GENOMIC DNA]</scope>
    <source>
        <strain evidence="10 11">Prop6</strain>
    </source>
</reference>
<evidence type="ECO:0000256" key="6">
    <source>
        <dbReference type="SAM" id="Phobius"/>
    </source>
</evidence>
<dbReference type="PROSITE" id="PS50109">
    <property type="entry name" value="HIS_KIN"/>
    <property type="match status" value="1"/>
</dbReference>
<dbReference type="SMART" id="SM00448">
    <property type="entry name" value="REC"/>
    <property type="match status" value="1"/>
</dbReference>
<dbReference type="InterPro" id="IPR036890">
    <property type="entry name" value="HATPase_C_sf"/>
</dbReference>
<dbReference type="SMART" id="SM00388">
    <property type="entry name" value="HisKA"/>
    <property type="match status" value="1"/>
</dbReference>
<dbReference type="EMBL" id="CP054140">
    <property type="protein sequence ID" value="QQG66433.1"/>
    <property type="molecule type" value="Genomic_DNA"/>
</dbReference>
<keyword evidence="6" id="KW-1133">Transmembrane helix</keyword>
<feature type="chain" id="PRO_5033031315" description="histidine kinase" evidence="7">
    <location>
        <begin position="22"/>
        <end position="677"/>
    </location>
</feature>
<evidence type="ECO:0000259" key="9">
    <source>
        <dbReference type="PROSITE" id="PS50110"/>
    </source>
</evidence>
<keyword evidence="7" id="KW-0732">Signal</keyword>
<dbReference type="PANTHER" id="PTHR45339:SF1">
    <property type="entry name" value="HYBRID SIGNAL TRANSDUCTION HISTIDINE KINASE J"/>
    <property type="match status" value="1"/>
</dbReference>
<evidence type="ECO:0000256" key="4">
    <source>
        <dbReference type="ARBA" id="ARBA00023012"/>
    </source>
</evidence>
<dbReference type="CDD" id="cd00082">
    <property type="entry name" value="HisKA"/>
    <property type="match status" value="1"/>
</dbReference>
<keyword evidence="4" id="KW-0902">Two-component regulatory system</keyword>
<dbReference type="Gene3D" id="3.40.50.2300">
    <property type="match status" value="1"/>
</dbReference>
<dbReference type="PROSITE" id="PS50110">
    <property type="entry name" value="RESPONSE_REGULATORY"/>
    <property type="match status" value="1"/>
</dbReference>
<dbReference type="PANTHER" id="PTHR45339">
    <property type="entry name" value="HYBRID SIGNAL TRANSDUCTION HISTIDINE KINASE J"/>
    <property type="match status" value="1"/>
</dbReference>
<dbReference type="SUPFAM" id="SSF55874">
    <property type="entry name" value="ATPase domain of HSP90 chaperone/DNA topoisomerase II/histidine kinase"/>
    <property type="match status" value="1"/>
</dbReference>
<accession>A0A7T5VEJ5</accession>
<evidence type="ECO:0000259" key="8">
    <source>
        <dbReference type="PROSITE" id="PS50109"/>
    </source>
</evidence>
<dbReference type="SUPFAM" id="SSF52172">
    <property type="entry name" value="CheY-like"/>
    <property type="match status" value="1"/>
</dbReference>
<proteinExistence type="predicted"/>
<keyword evidence="3 5" id="KW-0597">Phosphoprotein</keyword>
<dbReference type="Gene3D" id="1.10.287.130">
    <property type="match status" value="1"/>
</dbReference>
<dbReference type="InterPro" id="IPR003661">
    <property type="entry name" value="HisK_dim/P_dom"/>
</dbReference>
<feature type="signal peptide" evidence="7">
    <location>
        <begin position="1"/>
        <end position="21"/>
    </location>
</feature>
<name>A0A7T5VEJ5_9BACT</name>
<dbReference type="SUPFAM" id="SSF47384">
    <property type="entry name" value="Homodimeric domain of signal transducing histidine kinase"/>
    <property type="match status" value="1"/>
</dbReference>
<keyword evidence="11" id="KW-1185">Reference proteome</keyword>
<protein>
    <recommendedName>
        <fullName evidence="2">histidine kinase</fullName>
        <ecNumber evidence="2">2.7.13.3</ecNumber>
    </recommendedName>
</protein>
<evidence type="ECO:0000256" key="1">
    <source>
        <dbReference type="ARBA" id="ARBA00000085"/>
    </source>
</evidence>
<dbReference type="RefSeq" id="WP_199262604.1">
    <property type="nucleotide sequence ID" value="NZ_CP054140.1"/>
</dbReference>
<evidence type="ECO:0000256" key="2">
    <source>
        <dbReference type="ARBA" id="ARBA00012438"/>
    </source>
</evidence>
<sequence>MFVKKLIVCLCCISIPAITAAAQRFDPSFPGTTTVLLIVPVLLVAGGWLGLRYRRLQQQYRSLQSRVQLAEEIVEHAPFPIVQFDHRQVVTTANHAARQAHPDFSLLGMQLHTLNPHPGKSLDILAAQTKTARQSEMPLMRATVACTNLPVEQQIVDEGKLLIIRNEKHNQGIWYGIAAIKEAMSPAETKTCWYDEVSAQQMTSECLAKINHAVRTPMNAIIGYTEMLAQAPLAAREQRFVAHIHKSSMALVSLFNDIMELSTIESGDFQVSTGTVQLSALADTIEDLLQDQAQEKGLQLVVSIAEGLPDAFVCDDGRLLQVLQDMVGNAIKCTGRGSVELLIEGAPSVTQSGHYDLCFIVQDTGEGIQEPDQQKTCALFAREEAEVGRQYKDVRPGLTLCSRLVSLMGGRLELHSVGRQGARFTIHLHLPVAAVEPAGEGSEKKKRQDMYHRGKKRILVVDDVAIIKNLFVEFFHDAPYSIHTASTGEEALRSVQTNRPDLVFMDLNLDGGPDGRDITRQLRQNPVTASIPVIAMTGEILEETDCRPLFAGFLQKPFHLHTLKTMVESFIDPTPANENVAAEQGDVVDHGHEAQLTQIASVWTDALEKQHRQAVCSGRLADVTALATAMIQHGRSVSPPFLNDMGEELLLHVQELNIQGIERLLTLLALPAPRNAS</sequence>
<dbReference type="GO" id="GO:0000155">
    <property type="term" value="F:phosphorelay sensor kinase activity"/>
    <property type="evidence" value="ECO:0007669"/>
    <property type="project" value="InterPro"/>
</dbReference>
<evidence type="ECO:0000256" key="7">
    <source>
        <dbReference type="SAM" id="SignalP"/>
    </source>
</evidence>
<dbReference type="InterPro" id="IPR005467">
    <property type="entry name" value="His_kinase_dom"/>
</dbReference>
<dbReference type="Pfam" id="PF02518">
    <property type="entry name" value="HATPase_c"/>
    <property type="match status" value="1"/>
</dbReference>
<keyword evidence="6" id="KW-0472">Membrane</keyword>
<dbReference type="Gene3D" id="3.30.565.10">
    <property type="entry name" value="Histidine kinase-like ATPase, C-terminal domain"/>
    <property type="match status" value="1"/>
</dbReference>
<feature type="domain" description="Histidine kinase" evidence="8">
    <location>
        <begin position="209"/>
        <end position="432"/>
    </location>
</feature>
<dbReference type="Pfam" id="PF00072">
    <property type="entry name" value="Response_reg"/>
    <property type="match status" value="1"/>
</dbReference>
<dbReference type="EC" id="2.7.13.3" evidence="2"/>
<dbReference type="AlphaFoldDB" id="A0A7T5VEJ5"/>
<dbReference type="Pfam" id="PF00512">
    <property type="entry name" value="HisKA"/>
    <property type="match status" value="1"/>
</dbReference>
<comment type="catalytic activity">
    <reaction evidence="1">
        <text>ATP + protein L-histidine = ADP + protein N-phospho-L-histidine.</text>
        <dbReference type="EC" id="2.7.13.3"/>
    </reaction>
</comment>
<dbReference type="Proteomes" id="UP000596092">
    <property type="component" value="Chromosome"/>
</dbReference>
<keyword evidence="6" id="KW-0812">Transmembrane</keyword>
<dbReference type="InterPro" id="IPR036097">
    <property type="entry name" value="HisK_dim/P_sf"/>
</dbReference>
<dbReference type="KEGG" id="dog:HP555_11425"/>
<dbReference type="SMART" id="SM00387">
    <property type="entry name" value="HATPase_c"/>
    <property type="match status" value="1"/>
</dbReference>